<evidence type="ECO:0000313" key="8">
    <source>
        <dbReference type="Proteomes" id="UP001595693"/>
    </source>
</evidence>
<evidence type="ECO:0000313" key="7">
    <source>
        <dbReference type="EMBL" id="MFC3935794.1"/>
    </source>
</evidence>
<feature type="transmembrane region" description="Helical" evidence="6">
    <location>
        <begin position="387"/>
        <end position="408"/>
    </location>
</feature>
<organism evidence="7 8">
    <name type="scientific">Acidovorax facilis</name>
    <dbReference type="NCBI Taxonomy" id="12917"/>
    <lineage>
        <taxon>Bacteria</taxon>
        <taxon>Pseudomonadati</taxon>
        <taxon>Pseudomonadota</taxon>
        <taxon>Betaproteobacteria</taxon>
        <taxon>Burkholderiales</taxon>
        <taxon>Comamonadaceae</taxon>
        <taxon>Acidovorax</taxon>
    </lineage>
</organism>
<feature type="transmembrane region" description="Helical" evidence="6">
    <location>
        <begin position="191"/>
        <end position="210"/>
    </location>
</feature>
<feature type="transmembrane region" description="Helical" evidence="6">
    <location>
        <begin position="414"/>
        <end position="433"/>
    </location>
</feature>
<dbReference type="PANTHER" id="PTHR12778:SF10">
    <property type="entry name" value="MAJOR FACILITATOR SUPERFAMILY DOMAIN-CONTAINING PROTEIN 3"/>
    <property type="match status" value="1"/>
</dbReference>
<evidence type="ECO:0008006" key="9">
    <source>
        <dbReference type="Google" id="ProtNLM"/>
    </source>
</evidence>
<keyword evidence="8" id="KW-1185">Reference proteome</keyword>
<feature type="transmembrane region" description="Helical" evidence="6">
    <location>
        <begin position="350"/>
        <end position="375"/>
    </location>
</feature>
<keyword evidence="3 6" id="KW-0812">Transmembrane</keyword>
<proteinExistence type="predicted"/>
<keyword evidence="4 6" id="KW-1133">Transmembrane helix</keyword>
<feature type="transmembrane region" description="Helical" evidence="6">
    <location>
        <begin position="36"/>
        <end position="59"/>
    </location>
</feature>
<keyword evidence="2" id="KW-0813">Transport</keyword>
<comment type="caution">
    <text evidence="7">The sequence shown here is derived from an EMBL/GenBank/DDBJ whole genome shotgun (WGS) entry which is preliminary data.</text>
</comment>
<feature type="transmembrane region" description="Helical" evidence="6">
    <location>
        <begin position="65"/>
        <end position="86"/>
    </location>
</feature>
<name>A0ABV8DB52_9BURK</name>
<dbReference type="PANTHER" id="PTHR12778">
    <property type="entry name" value="SOLUTE CARRIER FAMILY 33 ACETYL-COA TRANSPORTER -RELATED"/>
    <property type="match status" value="1"/>
</dbReference>
<feature type="transmembrane region" description="Helical" evidence="6">
    <location>
        <begin position="282"/>
        <end position="303"/>
    </location>
</feature>
<dbReference type="InterPro" id="IPR036259">
    <property type="entry name" value="MFS_trans_sf"/>
</dbReference>
<accession>A0ABV8DB52</accession>
<protein>
    <recommendedName>
        <fullName evidence="9">MFS transporter</fullName>
    </recommendedName>
</protein>
<dbReference type="EMBL" id="JBHSAJ010000040">
    <property type="protein sequence ID" value="MFC3935794.1"/>
    <property type="molecule type" value="Genomic_DNA"/>
</dbReference>
<feature type="transmembrane region" description="Helical" evidence="6">
    <location>
        <begin position="98"/>
        <end position="120"/>
    </location>
</feature>
<evidence type="ECO:0000256" key="1">
    <source>
        <dbReference type="ARBA" id="ARBA00004141"/>
    </source>
</evidence>
<comment type="subcellular location">
    <subcellularLocation>
        <location evidence="1">Membrane</location>
        <topology evidence="1">Multi-pass membrane protein</topology>
    </subcellularLocation>
</comment>
<evidence type="ECO:0000256" key="5">
    <source>
        <dbReference type="ARBA" id="ARBA00023136"/>
    </source>
</evidence>
<dbReference type="InterPro" id="IPR024371">
    <property type="entry name" value="AcetylCoA_trans_1-like"/>
</dbReference>
<evidence type="ECO:0000256" key="2">
    <source>
        <dbReference type="ARBA" id="ARBA00022448"/>
    </source>
</evidence>
<reference evidence="8" key="1">
    <citation type="journal article" date="2019" name="Int. J. Syst. Evol. Microbiol.">
        <title>The Global Catalogue of Microorganisms (GCM) 10K type strain sequencing project: providing services to taxonomists for standard genome sequencing and annotation.</title>
        <authorList>
            <consortium name="The Broad Institute Genomics Platform"/>
            <consortium name="The Broad Institute Genome Sequencing Center for Infectious Disease"/>
            <person name="Wu L."/>
            <person name="Ma J."/>
        </authorList>
    </citation>
    <scope>NUCLEOTIDE SEQUENCE [LARGE SCALE GENOMIC DNA]</scope>
    <source>
        <strain evidence="8">CCUG 2113</strain>
    </source>
</reference>
<dbReference type="SUPFAM" id="SSF103473">
    <property type="entry name" value="MFS general substrate transporter"/>
    <property type="match status" value="1"/>
</dbReference>
<dbReference type="Proteomes" id="UP001595693">
    <property type="component" value="Unassembled WGS sequence"/>
</dbReference>
<feature type="transmembrane region" description="Helical" evidence="6">
    <location>
        <begin position="243"/>
        <end position="262"/>
    </location>
</feature>
<evidence type="ECO:0000256" key="6">
    <source>
        <dbReference type="SAM" id="Phobius"/>
    </source>
</evidence>
<keyword evidence="5 6" id="KW-0472">Membrane</keyword>
<evidence type="ECO:0000256" key="3">
    <source>
        <dbReference type="ARBA" id="ARBA00022692"/>
    </source>
</evidence>
<gene>
    <name evidence="7" type="ORF">ACFOW3_14335</name>
</gene>
<evidence type="ECO:0000256" key="4">
    <source>
        <dbReference type="ARBA" id="ARBA00022989"/>
    </source>
</evidence>
<feature type="transmembrane region" description="Helical" evidence="6">
    <location>
        <begin position="315"/>
        <end position="338"/>
    </location>
</feature>
<feature type="transmembrane region" description="Helical" evidence="6">
    <location>
        <begin position="126"/>
        <end position="146"/>
    </location>
</feature>
<dbReference type="Gene3D" id="1.20.1250.20">
    <property type="entry name" value="MFS general substrate transporter like domains"/>
    <property type="match status" value="2"/>
</dbReference>
<dbReference type="RefSeq" id="WP_207401939.1">
    <property type="nucleotide sequence ID" value="NZ_JAMXAX010000018.1"/>
</dbReference>
<feature type="transmembrane region" description="Helical" evidence="6">
    <location>
        <begin position="166"/>
        <end position="185"/>
    </location>
</feature>
<sequence length="462" mass="48134">MGRLRARPALDLAHHSRHKDPRMTTPAPQTNRRDDALLAVLFFAQGLPTGLAWLGLPAWLRSHGAALDTIGLVSLTFLPWALKFLWAAPVERLAVRLGCGRVIAATQLAAALAYAVLAAVDLRTHFLPGLALLTLLAAACATQDVATDRHAIVRRGAVGAARINTLRFAGFTGGMLAGGAGLLLAGATAGWAAFMLACASAMIIAAAMAMRMKPAARTPGGAPEHRARDDAARVRLRGFFERAHPWTLLALALLFKSASAASESMVKSFWVDHGVTLEQVGIMTAVNLGLWGLVGAPLGAWLLGRKGLSARGVAAGAGLCVALLLGLLAACIHGGLGITWLPTSGIEWDWVYVLLPALQAVADGVASMGFFTVFTRAVIGRQPGTDLTLVMCAESLGGLALGALAGVSAARLGYAAHFALAGAAYAAYIAWAWRALPRVDVHAAVDERASQPFTVTPARALP</sequence>
<dbReference type="InterPro" id="IPR004752">
    <property type="entry name" value="AmpG_permease/AT-1"/>
</dbReference>
<dbReference type="Pfam" id="PF13000">
    <property type="entry name" value="Acatn"/>
    <property type="match status" value="1"/>
</dbReference>